<reference evidence="3" key="1">
    <citation type="submission" date="2023-08" db="EMBL/GenBank/DDBJ databases">
        <authorList>
            <person name="Audoor S."/>
            <person name="Bilcke G."/>
        </authorList>
    </citation>
    <scope>NUCLEOTIDE SEQUENCE</scope>
</reference>
<dbReference type="AlphaFoldDB" id="A0AAD2FTN5"/>
<feature type="chain" id="PRO_5042240979" evidence="2">
    <location>
        <begin position="25"/>
        <end position="454"/>
    </location>
</feature>
<feature type="signal peptide" evidence="2">
    <location>
        <begin position="1"/>
        <end position="24"/>
    </location>
</feature>
<proteinExistence type="predicted"/>
<name>A0AAD2FTN5_9STRA</name>
<keyword evidence="4" id="KW-1185">Reference proteome</keyword>
<sequence length="454" mass="49438">MVTIRRVQLLLAVCLSGTVKFSESFQSSHIARHDNPRCQFQIPHHTQKNPYSYDSSRLDAATVSSSTSESPSSETKATKSSVTGKVGNWEEIHGNWVLRPPSSETPRALLHFLGGALVGAAPHITYRYMLERLAEKGFLVVATPYQLSFDHLEICDDVITKFEKLAPSVARQYGALPVVGVGHSCGALLQVLITSLFPDTPRAANALMSYNNKPIGEAVPFFEEVFAPAFSSLAAPNGTLPSSNEALKMGINLARIATEGELPSDQQLQQLVSFLPPFQTNANIKIPKTFRQSFEKTFSPSVEALSDAGVLPILNQLFVSLEQIPKLVDEVATGARDFSPPPPAVKASVGKAYRARRTLVLGFKDDGIDESDEIEEILKEAMSITRMKRPMVGVDVQRRSLEGGHATPLLAPPLDVAARAEDILGSDTSQERLLYTQASDTVDSLIEWLEAGNL</sequence>
<dbReference type="PANTHER" id="PTHR34127:SF1">
    <property type="entry name" value="OS04G0405600 PROTEIN"/>
    <property type="match status" value="1"/>
</dbReference>
<dbReference type="Proteomes" id="UP001295423">
    <property type="component" value="Unassembled WGS sequence"/>
</dbReference>
<gene>
    <name evidence="3" type="ORF">CYCCA115_LOCUS14005</name>
</gene>
<keyword evidence="2" id="KW-0732">Signal</keyword>
<feature type="compositionally biased region" description="Low complexity" evidence="1">
    <location>
        <begin position="62"/>
        <end position="81"/>
    </location>
</feature>
<dbReference type="SUPFAM" id="SSF53474">
    <property type="entry name" value="alpha/beta-Hydrolases"/>
    <property type="match status" value="1"/>
</dbReference>
<organism evidence="3 4">
    <name type="scientific">Cylindrotheca closterium</name>
    <dbReference type="NCBI Taxonomy" id="2856"/>
    <lineage>
        <taxon>Eukaryota</taxon>
        <taxon>Sar</taxon>
        <taxon>Stramenopiles</taxon>
        <taxon>Ochrophyta</taxon>
        <taxon>Bacillariophyta</taxon>
        <taxon>Bacillariophyceae</taxon>
        <taxon>Bacillariophycidae</taxon>
        <taxon>Bacillariales</taxon>
        <taxon>Bacillariaceae</taxon>
        <taxon>Cylindrotheca</taxon>
    </lineage>
</organism>
<dbReference type="Pfam" id="PF07082">
    <property type="entry name" value="DUF1350"/>
    <property type="match status" value="1"/>
</dbReference>
<evidence type="ECO:0000256" key="2">
    <source>
        <dbReference type="SAM" id="SignalP"/>
    </source>
</evidence>
<protein>
    <submittedName>
        <fullName evidence="3">Uncharacterized protein</fullName>
    </submittedName>
</protein>
<dbReference type="PANTHER" id="PTHR34127">
    <property type="entry name" value="OS04G0405600 PROTEIN"/>
    <property type="match status" value="1"/>
</dbReference>
<accession>A0AAD2FTN5</accession>
<feature type="region of interest" description="Disordered" evidence="1">
    <location>
        <begin position="62"/>
        <end position="83"/>
    </location>
</feature>
<comment type="caution">
    <text evidence="3">The sequence shown here is derived from an EMBL/GenBank/DDBJ whole genome shotgun (WGS) entry which is preliminary data.</text>
</comment>
<evidence type="ECO:0000313" key="3">
    <source>
        <dbReference type="EMBL" id="CAJ1953388.1"/>
    </source>
</evidence>
<dbReference type="InterPro" id="IPR029058">
    <property type="entry name" value="AB_hydrolase_fold"/>
</dbReference>
<dbReference type="Gene3D" id="3.40.50.1820">
    <property type="entry name" value="alpha/beta hydrolase"/>
    <property type="match status" value="1"/>
</dbReference>
<evidence type="ECO:0000313" key="4">
    <source>
        <dbReference type="Proteomes" id="UP001295423"/>
    </source>
</evidence>
<evidence type="ECO:0000256" key="1">
    <source>
        <dbReference type="SAM" id="MobiDB-lite"/>
    </source>
</evidence>
<dbReference type="EMBL" id="CAKOGP040001825">
    <property type="protein sequence ID" value="CAJ1953388.1"/>
    <property type="molecule type" value="Genomic_DNA"/>
</dbReference>
<dbReference type="InterPro" id="IPR010765">
    <property type="entry name" value="DUF1350"/>
</dbReference>